<reference evidence="2 3" key="1">
    <citation type="journal article" date="2016" name="Front. Microbiol.">
        <title>Fuerstia marisgermanicae gen. nov., sp. nov., an Unusual Member of the Phylum Planctomycetes from the German Wadden Sea.</title>
        <authorList>
            <person name="Kohn T."/>
            <person name="Heuer A."/>
            <person name="Jogler M."/>
            <person name="Vollmers J."/>
            <person name="Boedeker C."/>
            <person name="Bunk B."/>
            <person name="Rast P."/>
            <person name="Borchert D."/>
            <person name="Glockner I."/>
            <person name="Freese H.M."/>
            <person name="Klenk H.P."/>
            <person name="Overmann J."/>
            <person name="Kaster A.K."/>
            <person name="Rohde M."/>
            <person name="Wiegand S."/>
            <person name="Jogler C."/>
        </authorList>
    </citation>
    <scope>NUCLEOTIDE SEQUENCE [LARGE SCALE GENOMIC DNA]</scope>
    <source>
        <strain evidence="2 3">NH11</strain>
    </source>
</reference>
<organism evidence="2 3">
    <name type="scientific">Fuerstiella marisgermanici</name>
    <dbReference type="NCBI Taxonomy" id="1891926"/>
    <lineage>
        <taxon>Bacteria</taxon>
        <taxon>Pseudomonadati</taxon>
        <taxon>Planctomycetota</taxon>
        <taxon>Planctomycetia</taxon>
        <taxon>Planctomycetales</taxon>
        <taxon>Planctomycetaceae</taxon>
        <taxon>Fuerstiella</taxon>
    </lineage>
</organism>
<keyword evidence="3" id="KW-1185">Reference proteome</keyword>
<evidence type="ECO:0008006" key="4">
    <source>
        <dbReference type="Google" id="ProtNLM"/>
    </source>
</evidence>
<dbReference type="OrthoDB" id="7055571at2"/>
<evidence type="ECO:0000256" key="1">
    <source>
        <dbReference type="SAM" id="SignalP"/>
    </source>
</evidence>
<feature type="signal peptide" evidence="1">
    <location>
        <begin position="1"/>
        <end position="17"/>
    </location>
</feature>
<dbReference type="STRING" id="1891926.Fuma_02126"/>
<sequence length="131" mass="14227" precursor="true">MKFALTLALLLSTPCVAQPPIIPADVHAEERESPFRKPWFTQFVFRKLRLPPPTASLNELGYETSQIQGQLLSNSGDPMPGVGVIIMPGPGGVTYSSSPEIYALTDEAGKFHLEADRSQTCVVFHDAEGVT</sequence>
<feature type="chain" id="PRO_5013043494" description="Carboxypeptidase regulatory-like domain-containing protein" evidence="1">
    <location>
        <begin position="18"/>
        <end position="131"/>
    </location>
</feature>
<proteinExistence type="predicted"/>
<dbReference type="AlphaFoldDB" id="A0A1P8WEL8"/>
<dbReference type="KEGG" id="fmr:Fuma_02126"/>
<accession>A0A1P8WEL8</accession>
<dbReference type="RefSeq" id="WP_077024127.1">
    <property type="nucleotide sequence ID" value="NZ_CP017641.1"/>
</dbReference>
<protein>
    <recommendedName>
        <fullName evidence="4">Carboxypeptidase regulatory-like domain-containing protein</fullName>
    </recommendedName>
</protein>
<evidence type="ECO:0000313" key="2">
    <source>
        <dbReference type="EMBL" id="APZ92515.1"/>
    </source>
</evidence>
<dbReference type="EMBL" id="CP017641">
    <property type="protein sequence ID" value="APZ92515.1"/>
    <property type="molecule type" value="Genomic_DNA"/>
</dbReference>
<evidence type="ECO:0000313" key="3">
    <source>
        <dbReference type="Proteomes" id="UP000187735"/>
    </source>
</evidence>
<gene>
    <name evidence="2" type="ORF">Fuma_02126</name>
</gene>
<name>A0A1P8WEL8_9PLAN</name>
<dbReference type="Proteomes" id="UP000187735">
    <property type="component" value="Chromosome"/>
</dbReference>
<keyword evidence="1" id="KW-0732">Signal</keyword>